<sequence>MAWTMITVIITFSTFLLSISAQHSNYHNSKAANSPYKALQQYNFPVGLLPKGATGYTLNSSTGEFSVRLNGSCSFALENSYQLKYKPVIKGVISRDRIQNLSGVSVKVLVMWLNIVEIKRDDEKLEFSVGITTADFPVGNFEERPQCGCGFDCEGGDKSWASS</sequence>
<proteinExistence type="predicted"/>
<dbReference type="EMBL" id="JAVIJP010000013">
    <property type="protein sequence ID" value="KAL3644755.1"/>
    <property type="molecule type" value="Genomic_DNA"/>
</dbReference>
<dbReference type="AlphaFoldDB" id="A0ABD3DV59"/>
<dbReference type="PANTHER" id="PTHR31676">
    <property type="entry name" value="T31J12.3 PROTEIN-RELATED"/>
    <property type="match status" value="1"/>
</dbReference>
<dbReference type="Gene3D" id="2.30.240.10">
    <property type="entry name" value="At5g01610-like"/>
    <property type="match status" value="1"/>
</dbReference>
<name>A0ABD3DV59_9LAMI</name>
<keyword evidence="1" id="KW-0732">Signal</keyword>
<feature type="chain" id="PRO_5044893034" description="Late embryogenesis abundant protein LEA-2 subgroup domain-containing protein" evidence="1">
    <location>
        <begin position="22"/>
        <end position="163"/>
    </location>
</feature>
<gene>
    <name evidence="2" type="ORF">CASFOL_009935</name>
</gene>
<accession>A0ABD3DV59</accession>
<dbReference type="PANTHER" id="PTHR31676:SF196">
    <property type="entry name" value="DUF538 FAMILY PROTEIN"/>
    <property type="match status" value="1"/>
</dbReference>
<comment type="caution">
    <text evidence="2">The sequence shown here is derived from an EMBL/GenBank/DDBJ whole genome shotgun (WGS) entry which is preliminary data.</text>
</comment>
<dbReference type="Pfam" id="PF04398">
    <property type="entry name" value="DUF538"/>
    <property type="match status" value="1"/>
</dbReference>
<evidence type="ECO:0000256" key="1">
    <source>
        <dbReference type="SAM" id="SignalP"/>
    </source>
</evidence>
<dbReference type="InterPro" id="IPR036758">
    <property type="entry name" value="At5g01610-like"/>
</dbReference>
<organism evidence="2 3">
    <name type="scientific">Castilleja foliolosa</name>
    <dbReference type="NCBI Taxonomy" id="1961234"/>
    <lineage>
        <taxon>Eukaryota</taxon>
        <taxon>Viridiplantae</taxon>
        <taxon>Streptophyta</taxon>
        <taxon>Embryophyta</taxon>
        <taxon>Tracheophyta</taxon>
        <taxon>Spermatophyta</taxon>
        <taxon>Magnoliopsida</taxon>
        <taxon>eudicotyledons</taxon>
        <taxon>Gunneridae</taxon>
        <taxon>Pentapetalae</taxon>
        <taxon>asterids</taxon>
        <taxon>lamiids</taxon>
        <taxon>Lamiales</taxon>
        <taxon>Orobanchaceae</taxon>
        <taxon>Pedicularideae</taxon>
        <taxon>Castillejinae</taxon>
        <taxon>Castilleja</taxon>
    </lineage>
</organism>
<evidence type="ECO:0000313" key="3">
    <source>
        <dbReference type="Proteomes" id="UP001632038"/>
    </source>
</evidence>
<keyword evidence="3" id="KW-1185">Reference proteome</keyword>
<evidence type="ECO:0000313" key="2">
    <source>
        <dbReference type="EMBL" id="KAL3644755.1"/>
    </source>
</evidence>
<protein>
    <recommendedName>
        <fullName evidence="4">Late embryogenesis abundant protein LEA-2 subgroup domain-containing protein</fullName>
    </recommendedName>
</protein>
<dbReference type="SUPFAM" id="SSF141562">
    <property type="entry name" value="At5g01610-like"/>
    <property type="match status" value="1"/>
</dbReference>
<dbReference type="Proteomes" id="UP001632038">
    <property type="component" value="Unassembled WGS sequence"/>
</dbReference>
<dbReference type="InterPro" id="IPR007493">
    <property type="entry name" value="DUF538"/>
</dbReference>
<feature type="signal peptide" evidence="1">
    <location>
        <begin position="1"/>
        <end position="21"/>
    </location>
</feature>
<evidence type="ECO:0008006" key="4">
    <source>
        <dbReference type="Google" id="ProtNLM"/>
    </source>
</evidence>
<reference evidence="3" key="1">
    <citation type="journal article" date="2024" name="IScience">
        <title>Strigolactones Initiate the Formation of Haustorium-like Structures in Castilleja.</title>
        <authorList>
            <person name="Buerger M."/>
            <person name="Peterson D."/>
            <person name="Chory J."/>
        </authorList>
    </citation>
    <scope>NUCLEOTIDE SEQUENCE [LARGE SCALE GENOMIC DNA]</scope>
</reference>